<proteinExistence type="predicted"/>
<dbReference type="EnsemblMetazoa" id="XM_019904895.1">
    <property type="protein sequence ID" value="XP_019760454.1"/>
    <property type="gene ID" value="LOC109537926"/>
</dbReference>
<evidence type="ECO:0000256" key="1">
    <source>
        <dbReference type="SAM" id="MobiDB-lite"/>
    </source>
</evidence>
<evidence type="ECO:0008006" key="4">
    <source>
        <dbReference type="Google" id="ProtNLM"/>
    </source>
</evidence>
<accession>A0AAR5PHC2</accession>
<reference evidence="3" key="1">
    <citation type="journal article" date="2013" name="Genome Biol.">
        <title>Draft genome of the mountain pine beetle, Dendroctonus ponderosae Hopkins, a major forest pest.</title>
        <authorList>
            <person name="Keeling C.I."/>
            <person name="Yuen M.M."/>
            <person name="Liao N.Y."/>
            <person name="Docking T.R."/>
            <person name="Chan S.K."/>
            <person name="Taylor G.A."/>
            <person name="Palmquist D.L."/>
            <person name="Jackman S.D."/>
            <person name="Nguyen A."/>
            <person name="Li M."/>
            <person name="Henderson H."/>
            <person name="Janes J.K."/>
            <person name="Zhao Y."/>
            <person name="Pandoh P."/>
            <person name="Moore R."/>
            <person name="Sperling F.A."/>
            <person name="Huber D.P."/>
            <person name="Birol I."/>
            <person name="Jones S.J."/>
            <person name="Bohlmann J."/>
        </authorList>
    </citation>
    <scope>NUCLEOTIDE SEQUENCE</scope>
</reference>
<dbReference type="AlphaFoldDB" id="A0AAR5PHC2"/>
<evidence type="ECO:0000313" key="2">
    <source>
        <dbReference type="EnsemblMetazoa" id="XP_019760454.1"/>
    </source>
</evidence>
<protein>
    <recommendedName>
        <fullName evidence="4">Pre-C2HC domain-containing protein</fullName>
    </recommendedName>
</protein>
<sequence>MFLDHLRDLQLQIRFCKRIISRVKGTPTLMIRLITGDHATYERLIADRALHFLGRVFRIVESKPPTPVPVPCGKCGAFDHRTEECKKPLTCNKCQGNHPTSACTSPLPARCVSCNSDEHAAWSMKCPKRPTAPIQGIPNVKVRCLNKRTAEVSGSVAAKSRIHAPITKHDYIINKYKHQMNNASNANREELIIKLRKRIIDDFDVDTSVVFFGNHMYILMIDMLSPDRSSPTEPFDQLRQTITNTGPST</sequence>
<evidence type="ECO:0000313" key="3">
    <source>
        <dbReference type="Proteomes" id="UP000019118"/>
    </source>
</evidence>
<dbReference type="Proteomes" id="UP000019118">
    <property type="component" value="Unassembled WGS sequence"/>
</dbReference>
<keyword evidence="3" id="KW-1185">Reference proteome</keyword>
<reference evidence="2" key="2">
    <citation type="submission" date="2024-08" db="UniProtKB">
        <authorList>
            <consortium name="EnsemblMetazoa"/>
        </authorList>
    </citation>
    <scope>IDENTIFICATION</scope>
</reference>
<feature type="region of interest" description="Disordered" evidence="1">
    <location>
        <begin position="230"/>
        <end position="249"/>
    </location>
</feature>
<name>A0AAR5PHC2_DENPD</name>
<organism evidence="2 3">
    <name type="scientific">Dendroctonus ponderosae</name>
    <name type="common">Mountain pine beetle</name>
    <dbReference type="NCBI Taxonomy" id="77166"/>
    <lineage>
        <taxon>Eukaryota</taxon>
        <taxon>Metazoa</taxon>
        <taxon>Ecdysozoa</taxon>
        <taxon>Arthropoda</taxon>
        <taxon>Hexapoda</taxon>
        <taxon>Insecta</taxon>
        <taxon>Pterygota</taxon>
        <taxon>Neoptera</taxon>
        <taxon>Endopterygota</taxon>
        <taxon>Coleoptera</taxon>
        <taxon>Polyphaga</taxon>
        <taxon>Cucujiformia</taxon>
        <taxon>Curculionidae</taxon>
        <taxon>Scolytinae</taxon>
        <taxon>Dendroctonus</taxon>
    </lineage>
</organism>